<dbReference type="PANTHER" id="PTHR23024:SF24">
    <property type="entry name" value="ALPHA_BETA HYDROLASE FOLD-3 DOMAIN-CONTAINING PROTEIN"/>
    <property type="match status" value="1"/>
</dbReference>
<dbReference type="RefSeq" id="WP_266000293.1">
    <property type="nucleotide sequence ID" value="NZ_JAPJDN010000040.1"/>
</dbReference>
<dbReference type="InterPro" id="IPR050466">
    <property type="entry name" value="Carboxylest/Gibb_receptor"/>
</dbReference>
<keyword evidence="3" id="KW-1185">Reference proteome</keyword>
<evidence type="ECO:0000259" key="1">
    <source>
        <dbReference type="Pfam" id="PF07859"/>
    </source>
</evidence>
<comment type="caution">
    <text evidence="2">The sequence shown here is derived from an EMBL/GenBank/DDBJ whole genome shotgun (WGS) entry which is preliminary data.</text>
</comment>
<dbReference type="Gene3D" id="3.40.50.1820">
    <property type="entry name" value="alpha/beta hydrolase"/>
    <property type="match status" value="1"/>
</dbReference>
<dbReference type="SUPFAM" id="SSF53474">
    <property type="entry name" value="alpha/beta-Hydrolases"/>
    <property type="match status" value="1"/>
</dbReference>
<evidence type="ECO:0000313" key="3">
    <source>
        <dbReference type="Proteomes" id="UP001300745"/>
    </source>
</evidence>
<gene>
    <name evidence="2" type="ORF">ORI27_27680</name>
</gene>
<evidence type="ECO:0000313" key="2">
    <source>
        <dbReference type="EMBL" id="MCX2940478.1"/>
    </source>
</evidence>
<dbReference type="InterPro" id="IPR029058">
    <property type="entry name" value="AB_hydrolase_fold"/>
</dbReference>
<organism evidence="2 3">
    <name type="scientific">Mycobacterium pinniadriaticum</name>
    <dbReference type="NCBI Taxonomy" id="2994102"/>
    <lineage>
        <taxon>Bacteria</taxon>
        <taxon>Bacillati</taxon>
        <taxon>Actinomycetota</taxon>
        <taxon>Actinomycetes</taxon>
        <taxon>Mycobacteriales</taxon>
        <taxon>Mycobacteriaceae</taxon>
        <taxon>Mycobacterium</taxon>
    </lineage>
</organism>
<proteinExistence type="predicted"/>
<dbReference type="Pfam" id="PF07859">
    <property type="entry name" value="Abhydrolase_3"/>
    <property type="match status" value="1"/>
</dbReference>
<accession>A0ABT3SM00</accession>
<dbReference type="Proteomes" id="UP001300745">
    <property type="component" value="Unassembled WGS sequence"/>
</dbReference>
<keyword evidence="2" id="KW-0378">Hydrolase</keyword>
<protein>
    <submittedName>
        <fullName evidence="2">Alpha/beta hydrolase fold domain-containing protein</fullName>
    </submittedName>
</protein>
<dbReference type="EMBL" id="JAPJDO010000040">
    <property type="protein sequence ID" value="MCX2940478.1"/>
    <property type="molecule type" value="Genomic_DNA"/>
</dbReference>
<dbReference type="InterPro" id="IPR013094">
    <property type="entry name" value="AB_hydrolase_3"/>
</dbReference>
<feature type="domain" description="Alpha/beta hydrolase fold-3" evidence="1">
    <location>
        <begin position="76"/>
        <end position="129"/>
    </location>
</feature>
<dbReference type="PANTHER" id="PTHR23024">
    <property type="entry name" value="ARYLACETAMIDE DEACETYLASE"/>
    <property type="match status" value="1"/>
</dbReference>
<reference evidence="2 3" key="1">
    <citation type="submission" date="2022-11" db="EMBL/GenBank/DDBJ databases">
        <title>Mycobacterium sp. nov.</title>
        <authorList>
            <person name="Papic B."/>
            <person name="Spicic S."/>
            <person name="Duvnjak S."/>
        </authorList>
    </citation>
    <scope>NUCLEOTIDE SEQUENCE [LARGE SCALE GENOMIC DNA]</scope>
    <source>
        <strain evidence="2 3">CVI_P4</strain>
    </source>
</reference>
<dbReference type="GO" id="GO:0016787">
    <property type="term" value="F:hydrolase activity"/>
    <property type="evidence" value="ECO:0007669"/>
    <property type="project" value="UniProtKB-KW"/>
</dbReference>
<name>A0ABT3SM00_9MYCO</name>
<sequence>MTLDPGIAAIIDTLNAGFPPVHTMTGAQAREAIRARLRSATDPEPVHSVTETTVLGPAGDIPVRIYRPESASAVAVFFHGGGFVFCDLDSHDGLCRSMANGIRATVISVDYRLAPEHPWPAVRAREQAWRDVRTLLVRD</sequence>